<name>A0A0M3HP35_ASCLU</name>
<keyword evidence="1" id="KW-1185">Reference proteome</keyword>
<protein>
    <submittedName>
        <fullName evidence="2">COMM domain-containing protein</fullName>
    </submittedName>
</protein>
<organism evidence="1 2">
    <name type="scientific">Ascaris lumbricoides</name>
    <name type="common">Giant roundworm</name>
    <dbReference type="NCBI Taxonomy" id="6252"/>
    <lineage>
        <taxon>Eukaryota</taxon>
        <taxon>Metazoa</taxon>
        <taxon>Ecdysozoa</taxon>
        <taxon>Nematoda</taxon>
        <taxon>Chromadorea</taxon>
        <taxon>Rhabditida</taxon>
        <taxon>Spirurina</taxon>
        <taxon>Ascaridomorpha</taxon>
        <taxon>Ascaridoidea</taxon>
        <taxon>Ascarididae</taxon>
        <taxon>Ascaris</taxon>
    </lineage>
</organism>
<dbReference type="Proteomes" id="UP000036681">
    <property type="component" value="Unplaced"/>
</dbReference>
<evidence type="ECO:0000313" key="2">
    <source>
        <dbReference type="WBParaSite" id="ALUE_0000358101-mRNA-1"/>
    </source>
</evidence>
<proteinExistence type="predicted"/>
<dbReference type="WBParaSite" id="ALUE_0000358101-mRNA-1">
    <property type="protein sequence ID" value="ALUE_0000358101-mRNA-1"/>
    <property type="gene ID" value="ALUE_0000358101"/>
</dbReference>
<reference evidence="2" key="1">
    <citation type="submission" date="2017-02" db="UniProtKB">
        <authorList>
            <consortium name="WormBaseParasite"/>
        </authorList>
    </citation>
    <scope>IDENTIFICATION</scope>
</reference>
<sequence length="138" mass="16110">MDQRFIDVWIGVVRKTSIERDLHSLSCEQLDRLSNLIELMERLNNLSRFDNPDKLLTDSNLSARNCEHISRLWHATKQQETNRDWSVDVVIGNSRIQKSLHVKITLPVGPHLVEMSVEKFGTLRFEVARALQRLESYL</sequence>
<dbReference type="AlphaFoldDB" id="A0A0M3HP35"/>
<accession>A0A0M3HP35</accession>
<evidence type="ECO:0000313" key="1">
    <source>
        <dbReference type="Proteomes" id="UP000036681"/>
    </source>
</evidence>